<evidence type="ECO:0008006" key="3">
    <source>
        <dbReference type="Google" id="ProtNLM"/>
    </source>
</evidence>
<name>A0A2N7UPR4_9GAMM</name>
<proteinExistence type="predicted"/>
<keyword evidence="2" id="KW-1185">Reference proteome</keyword>
<dbReference type="Proteomes" id="UP000235547">
    <property type="component" value="Unassembled WGS sequence"/>
</dbReference>
<dbReference type="AlphaFoldDB" id="A0A2N7UPR4"/>
<dbReference type="OrthoDB" id="6166816at2"/>
<reference evidence="1 2" key="1">
    <citation type="submission" date="2018-01" db="EMBL/GenBank/DDBJ databases">
        <title>Halomonas endophytica sp. nov., isolated from storage liquid in the stems of Populus euphratica.</title>
        <authorList>
            <person name="Chen C."/>
        </authorList>
    </citation>
    <scope>NUCLEOTIDE SEQUENCE [LARGE SCALE GENOMIC DNA]</scope>
    <source>
        <strain evidence="1 2">BZ-SZ-XJ27</strain>
    </source>
</reference>
<evidence type="ECO:0000313" key="2">
    <source>
        <dbReference type="Proteomes" id="UP000235547"/>
    </source>
</evidence>
<protein>
    <recommendedName>
        <fullName evidence="3">Phasin domain-containing protein</fullName>
    </recommendedName>
</protein>
<accession>A0A2N7UPR4</accession>
<comment type="caution">
    <text evidence="1">The sequence shown here is derived from an EMBL/GenBank/DDBJ whole genome shotgun (WGS) entry which is preliminary data.</text>
</comment>
<dbReference type="EMBL" id="PNRG01000004">
    <property type="protein sequence ID" value="PMR82434.1"/>
    <property type="molecule type" value="Genomic_DNA"/>
</dbReference>
<sequence length="108" mass="12638">MTTPITNPMFDWWQEQWLKGPNPVARMQLAWLESMADAMQFEAQFIKALAESSARMSECFEGDAPRTHAELQACYQSLVKDITDAHVKRVDFANQLTKEFRQRIWEEL</sequence>
<organism evidence="1 2">
    <name type="scientific">Halomonas urumqiensis</name>
    <dbReference type="NCBI Taxonomy" id="1684789"/>
    <lineage>
        <taxon>Bacteria</taxon>
        <taxon>Pseudomonadati</taxon>
        <taxon>Pseudomonadota</taxon>
        <taxon>Gammaproteobacteria</taxon>
        <taxon>Oceanospirillales</taxon>
        <taxon>Halomonadaceae</taxon>
        <taxon>Halomonas</taxon>
    </lineage>
</organism>
<dbReference type="RefSeq" id="WP_102586583.1">
    <property type="nucleotide sequence ID" value="NZ_BNAE01000001.1"/>
</dbReference>
<evidence type="ECO:0000313" key="1">
    <source>
        <dbReference type="EMBL" id="PMR82434.1"/>
    </source>
</evidence>
<gene>
    <name evidence="1" type="ORF">C1H70_01565</name>
</gene>